<reference evidence="1 2" key="1">
    <citation type="submission" date="2014-04" db="EMBL/GenBank/DDBJ databases">
        <title>Evolutionary Origins and Diversification of the Mycorrhizal Mutualists.</title>
        <authorList>
            <consortium name="DOE Joint Genome Institute"/>
            <consortium name="Mycorrhizal Genomics Consortium"/>
            <person name="Kohler A."/>
            <person name="Kuo A."/>
            <person name="Nagy L.G."/>
            <person name="Floudas D."/>
            <person name="Copeland A."/>
            <person name="Barry K.W."/>
            <person name="Cichocki N."/>
            <person name="Veneault-Fourrey C."/>
            <person name="LaButti K."/>
            <person name="Lindquist E.A."/>
            <person name="Lipzen A."/>
            <person name="Lundell T."/>
            <person name="Morin E."/>
            <person name="Murat C."/>
            <person name="Riley R."/>
            <person name="Ohm R."/>
            <person name="Sun H."/>
            <person name="Tunlid A."/>
            <person name="Henrissat B."/>
            <person name="Grigoriev I.V."/>
            <person name="Hibbett D.S."/>
            <person name="Martin F."/>
        </authorList>
    </citation>
    <scope>NUCLEOTIDE SEQUENCE [LARGE SCALE GENOMIC DNA]</scope>
    <source>
        <strain evidence="1 2">Koide BX008</strain>
    </source>
</reference>
<name>A0A0C2W4T7_AMAMK</name>
<dbReference type="Proteomes" id="UP000054549">
    <property type="component" value="Unassembled WGS sequence"/>
</dbReference>
<sequence>MAELGDVLVHDLATVLDKNFGYKGSFAYSKNRPDAPDPLLTIKNRLISLPLSEIDARYLNVCSDRPWGNGGGIPTIINPSLVSFQNPAWESFLQSNITISSCLGLPGSYEIRHKLHELVVYETPWRSHFLYYQDIQEEDGMFATMLVVLPSQYTGGEITVSHGSISKVIDDSTSCMTNIRVLSWYTDVKQKLKPITSGYRLVLSYSLIRCSLSGPEVMPTAANTSELTRLHEILERWHTGGYRQLPSHCMVGLVLGHHYSESELDIGQAALKGQDAHKVNQIFPVAQMLGFELWLAKLQHWCSVLDAETDYDSDGLECRPRPSPDQYQLDYFTDLKGNRVLGKIEYFDPKGLINPGGPKYYYCCTGLVIVHKEDMDRVMIIARGPNYGLDKLQASLNQDNPTPGNRKIADLILQYNREMEASMWKMMAQFALRWRDLDLWKKIIKHAMKVSRLSP</sequence>
<gene>
    <name evidence="1" type="ORF">M378DRAFT_17347</name>
</gene>
<keyword evidence="2" id="KW-1185">Reference proteome</keyword>
<proteinExistence type="predicted"/>
<accession>A0A0C2W4T7</accession>
<dbReference type="PANTHER" id="PTHR33099:SF7">
    <property type="entry name" value="MYND-TYPE DOMAIN-CONTAINING PROTEIN"/>
    <property type="match status" value="1"/>
</dbReference>
<dbReference type="EMBL" id="KN818444">
    <property type="protein sequence ID" value="KIL56137.1"/>
    <property type="molecule type" value="Genomic_DNA"/>
</dbReference>
<organism evidence="1 2">
    <name type="scientific">Amanita muscaria (strain Koide BX008)</name>
    <dbReference type="NCBI Taxonomy" id="946122"/>
    <lineage>
        <taxon>Eukaryota</taxon>
        <taxon>Fungi</taxon>
        <taxon>Dikarya</taxon>
        <taxon>Basidiomycota</taxon>
        <taxon>Agaricomycotina</taxon>
        <taxon>Agaricomycetes</taxon>
        <taxon>Agaricomycetidae</taxon>
        <taxon>Agaricales</taxon>
        <taxon>Pluteineae</taxon>
        <taxon>Amanitaceae</taxon>
        <taxon>Amanita</taxon>
    </lineage>
</organism>
<dbReference type="HOGENOM" id="CLU_007520_2_1_1"/>
<dbReference type="InParanoid" id="A0A0C2W4T7"/>
<dbReference type="OrthoDB" id="124582at2759"/>
<dbReference type="AlphaFoldDB" id="A0A0C2W4T7"/>
<dbReference type="PANTHER" id="PTHR33099">
    <property type="entry name" value="FE2OG DIOXYGENASE DOMAIN-CONTAINING PROTEIN"/>
    <property type="match status" value="1"/>
</dbReference>
<evidence type="ECO:0000313" key="2">
    <source>
        <dbReference type="Proteomes" id="UP000054549"/>
    </source>
</evidence>
<evidence type="ECO:0000313" key="1">
    <source>
        <dbReference type="EMBL" id="KIL56137.1"/>
    </source>
</evidence>
<protein>
    <submittedName>
        <fullName evidence="1">Uncharacterized protein</fullName>
    </submittedName>
</protein>